<accession>A0ABR6L1E4</accession>
<name>A0ABR6L1E4_9HYPH</name>
<dbReference type="Proteomes" id="UP000539538">
    <property type="component" value="Unassembled WGS sequence"/>
</dbReference>
<dbReference type="EMBL" id="JACHOT010000002">
    <property type="protein sequence ID" value="MBB4650628.1"/>
    <property type="molecule type" value="Genomic_DNA"/>
</dbReference>
<gene>
    <name evidence="1" type="ORF">GGQ99_002383</name>
</gene>
<evidence type="ECO:0000313" key="1">
    <source>
        <dbReference type="EMBL" id="MBB4650628.1"/>
    </source>
</evidence>
<protein>
    <submittedName>
        <fullName evidence="1">Uncharacterized protein</fullName>
    </submittedName>
</protein>
<comment type="caution">
    <text evidence="1">The sequence shown here is derived from an EMBL/GenBank/DDBJ whole genome shotgun (WGS) entry which is preliminary data.</text>
</comment>
<proteinExistence type="predicted"/>
<keyword evidence="2" id="KW-1185">Reference proteome</keyword>
<organism evidence="1 2">
    <name type="scientific">Aminobacter niigataensis</name>
    <dbReference type="NCBI Taxonomy" id="83265"/>
    <lineage>
        <taxon>Bacteria</taxon>
        <taxon>Pseudomonadati</taxon>
        <taxon>Pseudomonadota</taxon>
        <taxon>Alphaproteobacteria</taxon>
        <taxon>Hyphomicrobiales</taxon>
        <taxon>Phyllobacteriaceae</taxon>
        <taxon>Aminobacter</taxon>
    </lineage>
</organism>
<reference evidence="1 2" key="1">
    <citation type="submission" date="2020-08" db="EMBL/GenBank/DDBJ databases">
        <title>Genomic Encyclopedia of Type Strains, Phase IV (KMG-IV): sequencing the most valuable type-strain genomes for metagenomic binning, comparative biology and taxonomic classification.</title>
        <authorList>
            <person name="Goeker M."/>
        </authorList>
    </citation>
    <scope>NUCLEOTIDE SEQUENCE [LARGE SCALE GENOMIC DNA]</scope>
    <source>
        <strain evidence="1 2">DSM 7050</strain>
    </source>
</reference>
<sequence>MFLALTAAVGGGAPPNSAVAAPDCGAIRLFGTHWIAELHRPGSRKLEADAEGHEEPGFQVPQVGMVGELYSFSNVHCAMPK</sequence>
<evidence type="ECO:0000313" key="2">
    <source>
        <dbReference type="Proteomes" id="UP000539538"/>
    </source>
</evidence>